<reference evidence="1" key="1">
    <citation type="journal article" date="2020" name="mSystems">
        <title>Genome- and Community-Level Interaction Insights into Carbon Utilization and Element Cycling Functions of Hydrothermarchaeota in Hydrothermal Sediment.</title>
        <authorList>
            <person name="Zhou Z."/>
            <person name="Liu Y."/>
            <person name="Xu W."/>
            <person name="Pan J."/>
            <person name="Luo Z.H."/>
            <person name="Li M."/>
        </authorList>
    </citation>
    <scope>NUCLEOTIDE SEQUENCE [LARGE SCALE GENOMIC DNA]</scope>
    <source>
        <strain evidence="1">SpSt-417</strain>
    </source>
</reference>
<sequence>MAGFRYRPLQAEDELFPFASTYKELLLHPEWRKRRVGILLRDKYVCTECKIFETLNCNSAAFTAKMLGSYPDHSPIYKLIQTSKPVRIHIHHRYYVLTKNSWEYEDDALVCLCQDCHTNEHEKYFIPVFRNEMAKKANDLPDEYLVCPRCGGSGFLSEYNYYMEGVCFGCNGYCFVRKITAPKQAQKVGSIDRFFPDRER</sequence>
<protein>
    <recommendedName>
        <fullName evidence="2">HNH domain-containing protein</fullName>
    </recommendedName>
</protein>
<proteinExistence type="predicted"/>
<comment type="caution">
    <text evidence="1">The sequence shown here is derived from an EMBL/GenBank/DDBJ whole genome shotgun (WGS) entry which is preliminary data.</text>
</comment>
<evidence type="ECO:0008006" key="2">
    <source>
        <dbReference type="Google" id="ProtNLM"/>
    </source>
</evidence>
<gene>
    <name evidence="1" type="ORF">ENR63_03120</name>
</gene>
<organism evidence="1">
    <name type="scientific">candidate division WWE3 bacterium</name>
    <dbReference type="NCBI Taxonomy" id="2053526"/>
    <lineage>
        <taxon>Bacteria</taxon>
        <taxon>Katanobacteria</taxon>
    </lineage>
</organism>
<accession>A0A7C4TQ53</accession>
<name>A0A7C4TQ53_UNCKA</name>
<evidence type="ECO:0000313" key="1">
    <source>
        <dbReference type="EMBL" id="HGW29885.1"/>
    </source>
</evidence>
<dbReference type="EMBL" id="DSRT01000170">
    <property type="protein sequence ID" value="HGW29885.1"/>
    <property type="molecule type" value="Genomic_DNA"/>
</dbReference>
<dbReference type="AlphaFoldDB" id="A0A7C4TQ53"/>